<proteinExistence type="predicted"/>
<evidence type="ECO:0000313" key="1">
    <source>
        <dbReference type="EMBL" id="KAH0887280.1"/>
    </source>
</evidence>
<gene>
    <name evidence="1" type="ORF">HID58_063376</name>
</gene>
<feature type="non-terminal residue" evidence="1">
    <location>
        <position position="1"/>
    </location>
</feature>
<keyword evidence="2" id="KW-1185">Reference proteome</keyword>
<comment type="caution">
    <text evidence="1">The sequence shown here is derived from an EMBL/GenBank/DDBJ whole genome shotgun (WGS) entry which is preliminary data.</text>
</comment>
<dbReference type="EMBL" id="JAGKQM010000014">
    <property type="protein sequence ID" value="KAH0887280.1"/>
    <property type="molecule type" value="Genomic_DNA"/>
</dbReference>
<organism evidence="1 2">
    <name type="scientific">Brassica napus</name>
    <name type="common">Rape</name>
    <dbReference type="NCBI Taxonomy" id="3708"/>
    <lineage>
        <taxon>Eukaryota</taxon>
        <taxon>Viridiplantae</taxon>
        <taxon>Streptophyta</taxon>
        <taxon>Embryophyta</taxon>
        <taxon>Tracheophyta</taxon>
        <taxon>Spermatophyta</taxon>
        <taxon>Magnoliopsida</taxon>
        <taxon>eudicotyledons</taxon>
        <taxon>Gunneridae</taxon>
        <taxon>Pentapetalae</taxon>
        <taxon>rosids</taxon>
        <taxon>malvids</taxon>
        <taxon>Brassicales</taxon>
        <taxon>Brassicaceae</taxon>
        <taxon>Brassiceae</taxon>
        <taxon>Brassica</taxon>
    </lineage>
</organism>
<accession>A0ABQ8A439</accession>
<protein>
    <submittedName>
        <fullName evidence="1">Uncharacterized protein</fullName>
    </submittedName>
</protein>
<name>A0ABQ8A439_BRANA</name>
<sequence>RKGIQNPSLSLSLSFHACPLASSSSKSVDEITEICGRSVVALFIGDRLQGNDSTLVRRNQQKKKWRKQSRENEFFFNISVLLPPHTVSKLSLCKIFISLDLKATGFWIDPSIKELAEQIANDPTFTLYQVHQAKSKRVTGKWLGGGTWIVGGARAGNREKRKCKEGDYLRANSAYSLRESIYELTRPIHTFIELTRGI</sequence>
<evidence type="ECO:0000313" key="2">
    <source>
        <dbReference type="Proteomes" id="UP000824890"/>
    </source>
</evidence>
<reference evidence="1 2" key="1">
    <citation type="submission" date="2021-05" db="EMBL/GenBank/DDBJ databases">
        <title>Genome Assembly of Synthetic Allotetraploid Brassica napus Reveals Homoeologous Exchanges between Subgenomes.</title>
        <authorList>
            <person name="Davis J.T."/>
        </authorList>
    </citation>
    <scope>NUCLEOTIDE SEQUENCE [LARGE SCALE GENOMIC DNA]</scope>
    <source>
        <strain evidence="2">cv. Da-Ae</strain>
        <tissue evidence="1">Seedling</tissue>
    </source>
</reference>
<dbReference type="Proteomes" id="UP000824890">
    <property type="component" value="Unassembled WGS sequence"/>
</dbReference>